<evidence type="ECO:0000259" key="2">
    <source>
        <dbReference type="Pfam" id="PF25907"/>
    </source>
</evidence>
<dbReference type="Gene3D" id="3.40.30.110">
    <property type="match status" value="2"/>
</dbReference>
<keyword evidence="4" id="KW-1185">Reference proteome</keyword>
<dbReference type="Gene3D" id="1.20.1050.10">
    <property type="match status" value="1"/>
</dbReference>
<protein>
    <submittedName>
        <fullName evidence="3">Glutathione S-transferase</fullName>
    </submittedName>
</protein>
<organism evidence="3 4">
    <name type="scientific">Decorospora gaudefroyi</name>
    <dbReference type="NCBI Taxonomy" id="184978"/>
    <lineage>
        <taxon>Eukaryota</taxon>
        <taxon>Fungi</taxon>
        <taxon>Dikarya</taxon>
        <taxon>Ascomycota</taxon>
        <taxon>Pezizomycotina</taxon>
        <taxon>Dothideomycetes</taxon>
        <taxon>Pleosporomycetidae</taxon>
        <taxon>Pleosporales</taxon>
        <taxon>Pleosporineae</taxon>
        <taxon>Pleosporaceae</taxon>
        <taxon>Decorospora</taxon>
    </lineage>
</organism>
<dbReference type="Pfam" id="PF13417">
    <property type="entry name" value="GST_N_3"/>
    <property type="match status" value="1"/>
</dbReference>
<dbReference type="SUPFAM" id="SSF47616">
    <property type="entry name" value="GST C-terminal domain-like"/>
    <property type="match status" value="1"/>
</dbReference>
<sequence>MPPNSKPIVFHYEGSIFSHRVLWYLWLRGIPYDECIQPALLPRPALTQLGVHYRKVPILGLGNHIYCDSRFILSKLETLYPNSALAPPTPFDTGITNLFASWTADGGVFAAAVKMIPYWHEQSFLQNEAFVDDREKLFGRRFTPDTMARERPEGAQALLHAFELLERTFLADGRDWVLGTGRPSLADLEAVWPVKWLVREPTMTGSLPEECFGKARFPRVYAWVDRFVEHVETARRNLGQDVASLDGQAVAERTLPAEAPEDFVFEKGDPLGIEKGELVEVFPSDYGQMGRSVGQLVGLDTGEVVIRNQERVYVHFPRWNFTVRKVAVEG</sequence>
<dbReference type="InterPro" id="IPR058268">
    <property type="entry name" value="DUF7962"/>
</dbReference>
<keyword evidence="3" id="KW-0808">Transferase</keyword>
<proteinExistence type="predicted"/>
<feature type="domain" description="DUF7962" evidence="2">
    <location>
        <begin position="112"/>
        <end position="235"/>
    </location>
</feature>
<accession>A0A6A5KEK6</accession>
<feature type="domain" description="GST N-terminal" evidence="1">
    <location>
        <begin position="10"/>
        <end position="83"/>
    </location>
</feature>
<evidence type="ECO:0000313" key="3">
    <source>
        <dbReference type="EMBL" id="KAF1831803.1"/>
    </source>
</evidence>
<dbReference type="InterPro" id="IPR036249">
    <property type="entry name" value="Thioredoxin-like_sf"/>
</dbReference>
<evidence type="ECO:0000313" key="4">
    <source>
        <dbReference type="Proteomes" id="UP000800040"/>
    </source>
</evidence>
<dbReference type="AlphaFoldDB" id="A0A6A5KEK6"/>
<dbReference type="OrthoDB" id="202840at2759"/>
<name>A0A6A5KEK6_9PLEO</name>
<dbReference type="InterPro" id="IPR004045">
    <property type="entry name" value="Glutathione_S-Trfase_N"/>
</dbReference>
<dbReference type="SUPFAM" id="SSF52833">
    <property type="entry name" value="Thioredoxin-like"/>
    <property type="match status" value="1"/>
</dbReference>
<evidence type="ECO:0000259" key="1">
    <source>
        <dbReference type="Pfam" id="PF13417"/>
    </source>
</evidence>
<dbReference type="CDD" id="cd00299">
    <property type="entry name" value="GST_C_family"/>
    <property type="match status" value="1"/>
</dbReference>
<dbReference type="EMBL" id="ML975354">
    <property type="protein sequence ID" value="KAF1831803.1"/>
    <property type="molecule type" value="Genomic_DNA"/>
</dbReference>
<dbReference type="GO" id="GO:0016740">
    <property type="term" value="F:transferase activity"/>
    <property type="evidence" value="ECO:0007669"/>
    <property type="project" value="UniProtKB-KW"/>
</dbReference>
<gene>
    <name evidence="3" type="ORF">BDW02DRAFT_605721</name>
</gene>
<reference evidence="3" key="1">
    <citation type="submission" date="2020-01" db="EMBL/GenBank/DDBJ databases">
        <authorList>
            <consortium name="DOE Joint Genome Institute"/>
            <person name="Haridas S."/>
            <person name="Albert R."/>
            <person name="Binder M."/>
            <person name="Bloem J."/>
            <person name="Labutti K."/>
            <person name="Salamov A."/>
            <person name="Andreopoulos B."/>
            <person name="Baker S.E."/>
            <person name="Barry K."/>
            <person name="Bills G."/>
            <person name="Bluhm B.H."/>
            <person name="Cannon C."/>
            <person name="Castanera R."/>
            <person name="Culley D.E."/>
            <person name="Daum C."/>
            <person name="Ezra D."/>
            <person name="Gonzalez J.B."/>
            <person name="Henrissat B."/>
            <person name="Kuo A."/>
            <person name="Liang C."/>
            <person name="Lipzen A."/>
            <person name="Lutzoni F."/>
            <person name="Magnuson J."/>
            <person name="Mondo S."/>
            <person name="Nolan M."/>
            <person name="Ohm R."/>
            <person name="Pangilinan J."/>
            <person name="Park H.-J."/>
            <person name="Ramirez L."/>
            <person name="Alfaro M."/>
            <person name="Sun H."/>
            <person name="Tritt A."/>
            <person name="Yoshinaga Y."/>
            <person name="Zwiers L.-H."/>
            <person name="Turgeon B.G."/>
            <person name="Goodwin S.B."/>
            <person name="Spatafora J.W."/>
            <person name="Crous P.W."/>
            <person name="Grigoriev I.V."/>
        </authorList>
    </citation>
    <scope>NUCLEOTIDE SEQUENCE</scope>
    <source>
        <strain evidence="3">P77</strain>
    </source>
</reference>
<dbReference type="InterPro" id="IPR036282">
    <property type="entry name" value="Glutathione-S-Trfase_C_sf"/>
</dbReference>
<dbReference type="Pfam" id="PF25907">
    <property type="entry name" value="DUF7962"/>
    <property type="match status" value="1"/>
</dbReference>
<dbReference type="CDD" id="cd00570">
    <property type="entry name" value="GST_N_family"/>
    <property type="match status" value="1"/>
</dbReference>
<dbReference type="Proteomes" id="UP000800040">
    <property type="component" value="Unassembled WGS sequence"/>
</dbReference>